<feature type="transmembrane region" description="Helical" evidence="5">
    <location>
        <begin position="12"/>
        <end position="32"/>
    </location>
</feature>
<dbReference type="Proteomes" id="UP000254346">
    <property type="component" value="Unassembled WGS sequence"/>
</dbReference>
<evidence type="ECO:0000256" key="3">
    <source>
        <dbReference type="ARBA" id="ARBA00022989"/>
    </source>
</evidence>
<evidence type="ECO:0000256" key="5">
    <source>
        <dbReference type="SAM" id="Phobius"/>
    </source>
</evidence>
<protein>
    <submittedName>
        <fullName evidence="7">Amino acid permease</fullName>
    </submittedName>
</protein>
<dbReference type="Pfam" id="PF00324">
    <property type="entry name" value="AA_permease"/>
    <property type="match status" value="1"/>
</dbReference>
<accession>A0A379VSF6</accession>
<organism evidence="7 8">
    <name type="scientific">Salmonella enterica I</name>
    <dbReference type="NCBI Taxonomy" id="59201"/>
    <lineage>
        <taxon>Bacteria</taxon>
        <taxon>Pseudomonadati</taxon>
        <taxon>Pseudomonadota</taxon>
        <taxon>Gammaproteobacteria</taxon>
        <taxon>Enterobacterales</taxon>
        <taxon>Enterobacteriaceae</taxon>
        <taxon>Salmonella</taxon>
    </lineage>
</organism>
<name>A0A379VSF6_SALET</name>
<gene>
    <name evidence="7" type="primary">plaP</name>
    <name evidence="7" type="ORF">NCTC8256_03438</name>
</gene>
<reference evidence="7 8" key="1">
    <citation type="submission" date="2018-06" db="EMBL/GenBank/DDBJ databases">
        <authorList>
            <consortium name="Pathogen Informatics"/>
            <person name="Doyle S."/>
        </authorList>
    </citation>
    <scope>NUCLEOTIDE SEQUENCE [LARGE SCALE GENOMIC DNA]</scope>
    <source>
        <strain evidence="7 8">NCTC8256</strain>
    </source>
</reference>
<dbReference type="InterPro" id="IPR050367">
    <property type="entry name" value="APC_superfamily"/>
</dbReference>
<evidence type="ECO:0000256" key="1">
    <source>
        <dbReference type="ARBA" id="ARBA00004141"/>
    </source>
</evidence>
<feature type="transmembrane region" description="Helical" evidence="5">
    <location>
        <begin position="71"/>
        <end position="90"/>
    </location>
</feature>
<dbReference type="Gene3D" id="1.20.1740.10">
    <property type="entry name" value="Amino acid/polyamine transporter I"/>
    <property type="match status" value="1"/>
</dbReference>
<dbReference type="AlphaFoldDB" id="A0A379VSF6"/>
<sequence length="145" mass="15647">MKKVKKLSLTDLVLYGLVFMVPIAPVSLYGVVYNLSHGMVALVYIIGAIAMFFTAYSYSTLSQHISSSGSAYAYAGVCINPAVGFLTGWILLLDYLLFPTLVAVLGGVAVPRYFTANPGLGLAVDLCGYWHRSQLSRDTANGEIR</sequence>
<dbReference type="EMBL" id="UGXR01000001">
    <property type="protein sequence ID" value="SUH09468.1"/>
    <property type="molecule type" value="Genomic_DNA"/>
</dbReference>
<dbReference type="PANTHER" id="PTHR42770">
    <property type="entry name" value="AMINO ACID TRANSPORTER-RELATED"/>
    <property type="match status" value="1"/>
</dbReference>
<feature type="transmembrane region" description="Helical" evidence="5">
    <location>
        <begin position="38"/>
        <end position="59"/>
    </location>
</feature>
<dbReference type="GO" id="GO:0016020">
    <property type="term" value="C:membrane"/>
    <property type="evidence" value="ECO:0007669"/>
    <property type="project" value="UniProtKB-SubCell"/>
</dbReference>
<evidence type="ECO:0000313" key="7">
    <source>
        <dbReference type="EMBL" id="SUH09468.1"/>
    </source>
</evidence>
<dbReference type="GO" id="GO:0055085">
    <property type="term" value="P:transmembrane transport"/>
    <property type="evidence" value="ECO:0007669"/>
    <property type="project" value="InterPro"/>
</dbReference>
<evidence type="ECO:0000256" key="4">
    <source>
        <dbReference type="ARBA" id="ARBA00023136"/>
    </source>
</evidence>
<keyword evidence="4 5" id="KW-0472">Membrane</keyword>
<feature type="domain" description="Amino acid permease/ SLC12A" evidence="6">
    <location>
        <begin position="26"/>
        <end position="102"/>
    </location>
</feature>
<evidence type="ECO:0000259" key="6">
    <source>
        <dbReference type="Pfam" id="PF00324"/>
    </source>
</evidence>
<comment type="subcellular location">
    <subcellularLocation>
        <location evidence="1">Membrane</location>
        <topology evidence="1">Multi-pass membrane protein</topology>
    </subcellularLocation>
</comment>
<evidence type="ECO:0000313" key="8">
    <source>
        <dbReference type="Proteomes" id="UP000254346"/>
    </source>
</evidence>
<dbReference type="PANTHER" id="PTHR42770:SF16">
    <property type="entry name" value="AMINO ACID PERMEASE"/>
    <property type="match status" value="1"/>
</dbReference>
<evidence type="ECO:0000256" key="2">
    <source>
        <dbReference type="ARBA" id="ARBA00022692"/>
    </source>
</evidence>
<dbReference type="InterPro" id="IPR004841">
    <property type="entry name" value="AA-permease/SLC12A_dom"/>
</dbReference>
<proteinExistence type="predicted"/>
<keyword evidence="2 5" id="KW-0812">Transmembrane</keyword>
<keyword evidence="3 5" id="KW-1133">Transmembrane helix</keyword>